<dbReference type="Gene3D" id="1.10.10.60">
    <property type="entry name" value="Homeodomain-like"/>
    <property type="match status" value="1"/>
</dbReference>
<evidence type="ECO:0000259" key="4">
    <source>
        <dbReference type="Pfam" id="PF02954"/>
    </source>
</evidence>
<dbReference type="InterPro" id="IPR050207">
    <property type="entry name" value="Trans_regulatory_Fis"/>
</dbReference>
<dbReference type="GO" id="GO:0006355">
    <property type="term" value="P:regulation of DNA-templated transcription"/>
    <property type="evidence" value="ECO:0007669"/>
    <property type="project" value="InterPro"/>
</dbReference>
<keyword evidence="6" id="KW-1185">Reference proteome</keyword>
<proteinExistence type="inferred from homology"/>
<comment type="similarity">
    <text evidence="1">Belongs to the transcriptional regulatory Fis family.</text>
</comment>
<dbReference type="InterPro" id="IPR009057">
    <property type="entry name" value="Homeodomain-like_sf"/>
</dbReference>
<sequence>MNTLHLIHNAAPDAKSPPLKDVVARVVRRYLHDMGHASESDLHATVLAEVEPALLQEVLAHCRGNQSRAAGILGLNRATLRKKLKQYRLLED</sequence>
<evidence type="ECO:0000256" key="1">
    <source>
        <dbReference type="ARBA" id="ARBA00008559"/>
    </source>
</evidence>
<organism evidence="5 6">
    <name type="scientific">Arenimonas maotaiensis</name>
    <dbReference type="NCBI Taxonomy" id="1446479"/>
    <lineage>
        <taxon>Bacteria</taxon>
        <taxon>Pseudomonadati</taxon>
        <taxon>Pseudomonadota</taxon>
        <taxon>Gammaproteobacteria</taxon>
        <taxon>Lysobacterales</taxon>
        <taxon>Lysobacteraceae</taxon>
        <taxon>Arenimonas</taxon>
    </lineage>
</organism>
<dbReference type="Pfam" id="PF02954">
    <property type="entry name" value="HTH_8"/>
    <property type="match status" value="1"/>
</dbReference>
<name>A0A917FPL1_9GAMM</name>
<accession>A0A917FPL1</accession>
<dbReference type="EMBL" id="BMFO01000005">
    <property type="protein sequence ID" value="GGF97736.1"/>
    <property type="molecule type" value="Genomic_DNA"/>
</dbReference>
<dbReference type="AlphaFoldDB" id="A0A917FPL1"/>
<dbReference type="PANTHER" id="PTHR47918:SF1">
    <property type="entry name" value="DNA-BINDING PROTEIN FIS"/>
    <property type="match status" value="1"/>
</dbReference>
<comment type="caution">
    <text evidence="5">The sequence shown here is derived from an EMBL/GenBank/DDBJ whole genome shotgun (WGS) entry which is preliminary data.</text>
</comment>
<dbReference type="SUPFAM" id="SSF46689">
    <property type="entry name" value="Homeodomain-like"/>
    <property type="match status" value="1"/>
</dbReference>
<dbReference type="PANTHER" id="PTHR47918">
    <property type="entry name" value="DNA-BINDING PROTEIN FIS"/>
    <property type="match status" value="1"/>
</dbReference>
<reference evidence="5" key="2">
    <citation type="submission" date="2020-09" db="EMBL/GenBank/DDBJ databases">
        <authorList>
            <person name="Sun Q."/>
            <person name="Zhou Y."/>
        </authorList>
    </citation>
    <scope>NUCLEOTIDE SEQUENCE</scope>
    <source>
        <strain evidence="5">CGMCC 1.12726</strain>
    </source>
</reference>
<dbReference type="PRINTS" id="PR01590">
    <property type="entry name" value="HTHFIS"/>
</dbReference>
<dbReference type="RefSeq" id="WP_229730246.1">
    <property type="nucleotide sequence ID" value="NZ_BMFO01000005.1"/>
</dbReference>
<dbReference type="Proteomes" id="UP000632858">
    <property type="component" value="Unassembled WGS sequence"/>
</dbReference>
<dbReference type="InterPro" id="IPR005412">
    <property type="entry name" value="Fis_DNA-bd"/>
</dbReference>
<keyword evidence="2 5" id="KW-0238">DNA-binding</keyword>
<feature type="domain" description="DNA binding HTH" evidence="4">
    <location>
        <begin position="47"/>
        <end position="87"/>
    </location>
</feature>
<evidence type="ECO:0000313" key="6">
    <source>
        <dbReference type="Proteomes" id="UP000632858"/>
    </source>
</evidence>
<dbReference type="PIRSF" id="PIRSF002097">
    <property type="entry name" value="DNA-binding_Fis"/>
    <property type="match status" value="1"/>
</dbReference>
<protein>
    <recommendedName>
        <fullName evidence="3">Putative Fis-like DNA-binding protein</fullName>
    </recommendedName>
</protein>
<evidence type="ECO:0000256" key="2">
    <source>
        <dbReference type="ARBA" id="ARBA00023125"/>
    </source>
</evidence>
<evidence type="ECO:0000256" key="3">
    <source>
        <dbReference type="ARBA" id="ARBA00029540"/>
    </source>
</evidence>
<gene>
    <name evidence="5" type="ORF">GCM10010960_19300</name>
</gene>
<dbReference type="InterPro" id="IPR002197">
    <property type="entry name" value="HTH_Fis"/>
</dbReference>
<dbReference type="GO" id="GO:0043565">
    <property type="term" value="F:sequence-specific DNA binding"/>
    <property type="evidence" value="ECO:0007669"/>
    <property type="project" value="InterPro"/>
</dbReference>
<evidence type="ECO:0000313" key="5">
    <source>
        <dbReference type="EMBL" id="GGF97736.1"/>
    </source>
</evidence>
<reference evidence="5" key="1">
    <citation type="journal article" date="2014" name="Int. J. Syst. Evol. Microbiol.">
        <title>Complete genome sequence of Corynebacterium casei LMG S-19264T (=DSM 44701T), isolated from a smear-ripened cheese.</title>
        <authorList>
            <consortium name="US DOE Joint Genome Institute (JGI-PGF)"/>
            <person name="Walter F."/>
            <person name="Albersmeier A."/>
            <person name="Kalinowski J."/>
            <person name="Ruckert C."/>
        </authorList>
    </citation>
    <scope>NUCLEOTIDE SEQUENCE</scope>
    <source>
        <strain evidence="5">CGMCC 1.12726</strain>
    </source>
</reference>